<proteinExistence type="inferred from homology"/>
<evidence type="ECO:0000313" key="11">
    <source>
        <dbReference type="Proteomes" id="UP000017396"/>
    </source>
</evidence>
<evidence type="ECO:0000256" key="8">
    <source>
        <dbReference type="ARBA" id="ARBA00034078"/>
    </source>
</evidence>
<keyword evidence="4" id="KW-0479">Metal-binding</keyword>
<dbReference type="CDD" id="cd00207">
    <property type="entry name" value="fer2"/>
    <property type="match status" value="1"/>
</dbReference>
<keyword evidence="11" id="KW-1185">Reference proteome</keyword>
<dbReference type="Gene3D" id="3.10.20.30">
    <property type="match status" value="1"/>
</dbReference>
<dbReference type="InterPro" id="IPR012675">
    <property type="entry name" value="Beta-grasp_dom_sf"/>
</dbReference>
<dbReference type="RefSeq" id="WP_023173968.1">
    <property type="nucleotide sequence ID" value="NC_022600.1"/>
</dbReference>
<evidence type="ECO:0000256" key="5">
    <source>
        <dbReference type="ARBA" id="ARBA00022982"/>
    </source>
</evidence>
<dbReference type="PANTHER" id="PTHR43112:SF10">
    <property type="entry name" value="FERREDOXIN C 2, CHLOROPLASTIC"/>
    <property type="match status" value="1"/>
</dbReference>
<evidence type="ECO:0000256" key="4">
    <source>
        <dbReference type="ARBA" id="ARBA00022723"/>
    </source>
</evidence>
<organism evidence="10 11">
    <name type="scientific">Gloeobacter kilaueensis (strain ATCC BAA-2537 / CCAP 1431/1 / ULC 316 / JS1)</name>
    <dbReference type="NCBI Taxonomy" id="1183438"/>
    <lineage>
        <taxon>Bacteria</taxon>
        <taxon>Bacillati</taxon>
        <taxon>Cyanobacteriota</taxon>
        <taxon>Cyanophyceae</taxon>
        <taxon>Gloeobacterales</taxon>
        <taxon>Gloeobacteraceae</taxon>
        <taxon>Gloeobacter</taxon>
    </lineage>
</organism>
<dbReference type="OrthoDB" id="462043at2"/>
<dbReference type="STRING" id="1183438.GKIL_2536"/>
<evidence type="ECO:0000256" key="2">
    <source>
        <dbReference type="ARBA" id="ARBA00022448"/>
    </source>
</evidence>
<evidence type="ECO:0000256" key="7">
    <source>
        <dbReference type="ARBA" id="ARBA00023014"/>
    </source>
</evidence>
<dbReference type="GO" id="GO:0046872">
    <property type="term" value="F:metal ion binding"/>
    <property type="evidence" value="ECO:0007669"/>
    <property type="project" value="UniProtKB-KW"/>
</dbReference>
<dbReference type="SUPFAM" id="SSF54292">
    <property type="entry name" value="2Fe-2S ferredoxin-like"/>
    <property type="match status" value="1"/>
</dbReference>
<keyword evidence="2" id="KW-0813">Transport</keyword>
<feature type="domain" description="2Fe-2S ferredoxin-type" evidence="9">
    <location>
        <begin position="4"/>
        <end position="97"/>
    </location>
</feature>
<dbReference type="AlphaFoldDB" id="U5QIG9"/>
<dbReference type="EMBL" id="CP003587">
    <property type="protein sequence ID" value="AGY58782.1"/>
    <property type="molecule type" value="Genomic_DNA"/>
</dbReference>
<comment type="cofactor">
    <cofactor evidence="8">
        <name>[2Fe-2S] cluster</name>
        <dbReference type="ChEBI" id="CHEBI:190135"/>
    </cofactor>
</comment>
<dbReference type="InterPro" id="IPR001041">
    <property type="entry name" value="2Fe-2S_ferredoxin-type"/>
</dbReference>
<sequence>MPTYPIELVNREGYRIAVEADQFILAAVEAAGVRLPVGCRYGACITCAARLIEGEVDQPGAVGLRPEHIAQGYVLLCVAQARSHCRFEVGLESQAALYTNPFQ</sequence>
<dbReference type="GO" id="GO:0051537">
    <property type="term" value="F:2 iron, 2 sulfur cluster binding"/>
    <property type="evidence" value="ECO:0007669"/>
    <property type="project" value="UniProtKB-KW"/>
</dbReference>
<evidence type="ECO:0000259" key="9">
    <source>
        <dbReference type="PROSITE" id="PS51085"/>
    </source>
</evidence>
<keyword evidence="7" id="KW-0411">Iron-sulfur</keyword>
<dbReference type="HOGENOM" id="CLU_082632_7_3_3"/>
<dbReference type="Proteomes" id="UP000017396">
    <property type="component" value="Chromosome"/>
</dbReference>
<evidence type="ECO:0000313" key="10">
    <source>
        <dbReference type="EMBL" id="AGY58782.1"/>
    </source>
</evidence>
<comment type="similarity">
    <text evidence="1">Belongs to the 2Fe2S plant-type ferredoxin family.</text>
</comment>
<dbReference type="PANTHER" id="PTHR43112">
    <property type="entry name" value="FERREDOXIN"/>
    <property type="match status" value="1"/>
</dbReference>
<evidence type="ECO:0000256" key="6">
    <source>
        <dbReference type="ARBA" id="ARBA00023004"/>
    </source>
</evidence>
<keyword evidence="6" id="KW-0408">Iron</keyword>
<keyword evidence="5" id="KW-0249">Electron transport</keyword>
<name>U5QIG9_GLOK1</name>
<dbReference type="eggNOG" id="COG1018">
    <property type="taxonomic scope" value="Bacteria"/>
</dbReference>
<evidence type="ECO:0000256" key="1">
    <source>
        <dbReference type="ARBA" id="ARBA00007874"/>
    </source>
</evidence>
<evidence type="ECO:0000256" key="3">
    <source>
        <dbReference type="ARBA" id="ARBA00022714"/>
    </source>
</evidence>
<protein>
    <submittedName>
        <fullName evidence="10">Ferredoxin</fullName>
    </submittedName>
</protein>
<keyword evidence="3" id="KW-0001">2Fe-2S</keyword>
<dbReference type="Pfam" id="PF00111">
    <property type="entry name" value="Fer2"/>
    <property type="match status" value="1"/>
</dbReference>
<gene>
    <name evidence="10" type="ORF">GKIL_2536</name>
</gene>
<dbReference type="KEGG" id="glj:GKIL_2536"/>
<accession>U5QIG9</accession>
<dbReference type="InterPro" id="IPR036010">
    <property type="entry name" value="2Fe-2S_ferredoxin-like_sf"/>
</dbReference>
<dbReference type="PROSITE" id="PS51085">
    <property type="entry name" value="2FE2S_FER_2"/>
    <property type="match status" value="1"/>
</dbReference>
<reference evidence="10 11" key="1">
    <citation type="journal article" date="2013" name="PLoS ONE">
        <title>Cultivation and Complete Genome Sequencing of Gloeobacter kilaueensis sp. nov., from a Lava Cave in Kilauea Caldera, Hawai'i.</title>
        <authorList>
            <person name="Saw J.H."/>
            <person name="Schatz M."/>
            <person name="Brown M.V."/>
            <person name="Kunkel D.D."/>
            <person name="Foster J.S."/>
            <person name="Shick H."/>
            <person name="Christensen S."/>
            <person name="Hou S."/>
            <person name="Wan X."/>
            <person name="Donachie S.P."/>
        </authorList>
    </citation>
    <scope>NUCLEOTIDE SEQUENCE [LARGE SCALE GENOMIC DNA]</scope>
    <source>
        <strain evidence="11">JS</strain>
    </source>
</reference>